<feature type="domain" description="F-box" evidence="2">
    <location>
        <begin position="4"/>
        <end position="39"/>
    </location>
</feature>
<evidence type="ECO:0000313" key="4">
    <source>
        <dbReference type="Proteomes" id="UP001304243"/>
    </source>
</evidence>
<dbReference type="SUPFAM" id="SSF81383">
    <property type="entry name" value="F-box domain"/>
    <property type="match status" value="1"/>
</dbReference>
<dbReference type="InterPro" id="IPR036047">
    <property type="entry name" value="F-box-like_dom_sf"/>
</dbReference>
<name>A0AAN7D8P9_9FUNG</name>
<evidence type="ECO:0000259" key="2">
    <source>
        <dbReference type="Pfam" id="PF12937"/>
    </source>
</evidence>
<organism evidence="3 4">
    <name type="scientific">Mucor velutinosus</name>
    <dbReference type="NCBI Taxonomy" id="708070"/>
    <lineage>
        <taxon>Eukaryota</taxon>
        <taxon>Fungi</taxon>
        <taxon>Fungi incertae sedis</taxon>
        <taxon>Mucoromycota</taxon>
        <taxon>Mucoromycotina</taxon>
        <taxon>Mucoromycetes</taxon>
        <taxon>Mucorales</taxon>
        <taxon>Mucorineae</taxon>
        <taxon>Mucoraceae</taxon>
        <taxon>Mucor</taxon>
    </lineage>
</organism>
<dbReference type="SUPFAM" id="SSF52058">
    <property type="entry name" value="L domain-like"/>
    <property type="match status" value="1"/>
</dbReference>
<reference evidence="3 4" key="1">
    <citation type="submission" date="2022-11" db="EMBL/GenBank/DDBJ databases">
        <title>Mucor velutinosus strain NIH1002 WGS.</title>
        <authorList>
            <person name="Subramanian P."/>
            <person name="Mullikin J.C."/>
            <person name="Segre J.A."/>
            <person name="Zelazny A.M."/>
        </authorList>
    </citation>
    <scope>NUCLEOTIDE SEQUENCE [LARGE SCALE GENOMIC DNA]</scope>
    <source>
        <strain evidence="3 4">NIH1002</strain>
    </source>
</reference>
<feature type="signal peptide" evidence="1">
    <location>
        <begin position="1"/>
        <end position="22"/>
    </location>
</feature>
<comment type="caution">
    <text evidence="3">The sequence shown here is derived from an EMBL/GenBank/DDBJ whole genome shotgun (WGS) entry which is preliminary data.</text>
</comment>
<dbReference type="Pfam" id="PF12937">
    <property type="entry name" value="F-box-like"/>
    <property type="match status" value="1"/>
</dbReference>
<dbReference type="AlphaFoldDB" id="A0AAN7D8P9"/>
<keyword evidence="1" id="KW-0732">Signal</keyword>
<sequence length="636" mass="73449">MANIQSLPIEVLIAVFIFLGSAESIGECRLVCKYWNDPAAKAMFEKPLHLCLYNEVKRKKLMEYLTKDQTKGQHVKYLSLCHYDNNILEAILPFLFTSNIRELGGDDTDMLYRLITKIAQESITKFDKLSVIPSTYYFTDSYSKALSTFKNSLTTVDITLDEIPDSPTHLMNQLNKFKCLTTLTVKAPFGNIAELEQIIGRCLQLQQLQLSTEAYVQYDGTPMDVATLSTWPVNNANFYQVTSLKNLSIVSAGFPHFVQYLMFKYPNMQSITLNIHETDAYITTNTEQLIEPLKNVANYTLTYRITVGDAITTIFNTAKSDINIVKIGYHHVLGGTLTIVMTIEGKESQELNHETTFSVHIPPNANTKTHAWYLSQVHMPADHLEIDLLNYRDFDVDDRNDFYRKIAVKDENVVFFNILFDYPDAENIRFIARDISDCTDFYFSNHYTRLKSLEICGAQLSPATSLALTDMCRELSVLNLVNCPILRQNGIVRINMEHNAFQQFTYRLMPCNYFTRDMDDSDNEAAVEYAERTLLALELYYSRETYLWLRIRKTNRAMYLKIMPNDSYRYLITKKQFYLRSPKARAIQFSCFSVRHLLLDLDSIRLQIDEEYLDYALTSPLSSEYNSAEDSDMSDF</sequence>
<dbReference type="GeneID" id="89947680"/>
<gene>
    <name evidence="3" type="ORF">ATC70_003978</name>
</gene>
<evidence type="ECO:0000256" key="1">
    <source>
        <dbReference type="SAM" id="SignalP"/>
    </source>
</evidence>
<dbReference type="InterPro" id="IPR001810">
    <property type="entry name" value="F-box_dom"/>
</dbReference>
<dbReference type="EMBL" id="JASEJX010000025">
    <property type="protein sequence ID" value="KAK4511979.1"/>
    <property type="molecule type" value="Genomic_DNA"/>
</dbReference>
<proteinExistence type="predicted"/>
<keyword evidence="4" id="KW-1185">Reference proteome</keyword>
<dbReference type="RefSeq" id="XP_064678645.1">
    <property type="nucleotide sequence ID" value="XM_064823333.1"/>
</dbReference>
<protein>
    <recommendedName>
        <fullName evidence="2">F-box domain-containing protein</fullName>
    </recommendedName>
</protein>
<accession>A0AAN7D8P9</accession>
<dbReference type="Gene3D" id="1.20.1280.50">
    <property type="match status" value="1"/>
</dbReference>
<evidence type="ECO:0000313" key="3">
    <source>
        <dbReference type="EMBL" id="KAK4511979.1"/>
    </source>
</evidence>
<feature type="chain" id="PRO_5042838087" description="F-box domain-containing protein" evidence="1">
    <location>
        <begin position="23"/>
        <end position="636"/>
    </location>
</feature>
<dbReference type="Proteomes" id="UP001304243">
    <property type="component" value="Unassembled WGS sequence"/>
</dbReference>